<name>A0A6H9YLL8_9ACTN</name>
<feature type="transmembrane region" description="Helical" evidence="6">
    <location>
        <begin position="280"/>
        <end position="298"/>
    </location>
</feature>
<dbReference type="RefSeq" id="WP_151565654.1">
    <property type="nucleotide sequence ID" value="NZ_WBMT01000017.1"/>
</dbReference>
<dbReference type="Proteomes" id="UP000468735">
    <property type="component" value="Unassembled WGS sequence"/>
</dbReference>
<evidence type="ECO:0000256" key="3">
    <source>
        <dbReference type="ARBA" id="ARBA00022692"/>
    </source>
</evidence>
<sequence>MDFDWTMAFGSFLVAIVVGLTGMGGGALMTPMLVTFFGVSPLAAVSSDLVAAAVMKPVGSAVHYRQGTINMRLVAWLCVGSVPAAFSGVLIARALGEGAEVENVIQKAMGVALLIAAAGLVVRGYQALVDRAARRTGTDRRTAAPGEPAARETPDITIRPLPTVLVGAIGGLVVGITSVGSGSLIIVALLALYPTLKANQLVGTDLLQAVPLVFAAAVGHLLFGDFRMEVTTALLVGSIPGVYLGSKISSRAPGGLIRRALGFVLVASALKMFGLGAVPLAWTLIGLVAGTAVAWMLVRRHHGLPALPRTPERAPARTPDDQPEPAPQRT</sequence>
<keyword evidence="3 6" id="KW-0812">Transmembrane</keyword>
<dbReference type="Pfam" id="PF01925">
    <property type="entry name" value="TauE"/>
    <property type="match status" value="1"/>
</dbReference>
<evidence type="ECO:0000313" key="9">
    <source>
        <dbReference type="Proteomes" id="UP000468735"/>
    </source>
</evidence>
<evidence type="ECO:0000256" key="5">
    <source>
        <dbReference type="ARBA" id="ARBA00023136"/>
    </source>
</evidence>
<dbReference type="PANTHER" id="PTHR43701">
    <property type="entry name" value="MEMBRANE TRANSPORTER PROTEIN MJ0441-RELATED"/>
    <property type="match status" value="1"/>
</dbReference>
<comment type="caution">
    <text evidence="8">The sequence shown here is derived from an EMBL/GenBank/DDBJ whole genome shotgun (WGS) entry which is preliminary data.</text>
</comment>
<dbReference type="GO" id="GO:0005886">
    <property type="term" value="C:plasma membrane"/>
    <property type="evidence" value="ECO:0007669"/>
    <property type="project" value="UniProtKB-SubCell"/>
</dbReference>
<feature type="region of interest" description="Disordered" evidence="7">
    <location>
        <begin position="307"/>
        <end position="330"/>
    </location>
</feature>
<keyword evidence="6" id="KW-1003">Cell membrane</keyword>
<protein>
    <recommendedName>
        <fullName evidence="6">Probable membrane transporter protein</fullName>
    </recommendedName>
</protein>
<dbReference type="AlphaFoldDB" id="A0A6H9YLL8"/>
<dbReference type="PANTHER" id="PTHR43701:SF2">
    <property type="entry name" value="MEMBRANE TRANSPORTER PROTEIN YJNA-RELATED"/>
    <property type="match status" value="1"/>
</dbReference>
<evidence type="ECO:0000256" key="4">
    <source>
        <dbReference type="ARBA" id="ARBA00022989"/>
    </source>
</evidence>
<feature type="transmembrane region" description="Helical" evidence="6">
    <location>
        <begin position="108"/>
        <end position="125"/>
    </location>
</feature>
<reference evidence="8 9" key="1">
    <citation type="submission" date="2019-09" db="EMBL/GenBank/DDBJ databases">
        <title>Actinomadura physcomitrii sp. nov., a novel actinomycete isolated from moss [Physcomitrium sphaericum (Ludw) Fuernr].</title>
        <authorList>
            <person name="Zhuang X."/>
            <person name="Liu C."/>
        </authorList>
    </citation>
    <scope>NUCLEOTIDE SEQUENCE [LARGE SCALE GENOMIC DNA]</scope>
    <source>
        <strain evidence="8 9">HMC1</strain>
    </source>
</reference>
<gene>
    <name evidence="8" type="ORF">F8566_32350</name>
</gene>
<proteinExistence type="inferred from homology"/>
<keyword evidence="4 6" id="KW-1133">Transmembrane helix</keyword>
<evidence type="ECO:0000256" key="7">
    <source>
        <dbReference type="SAM" id="MobiDB-lite"/>
    </source>
</evidence>
<accession>A0A6H9YLL8</accession>
<dbReference type="InterPro" id="IPR002781">
    <property type="entry name" value="TM_pro_TauE-like"/>
</dbReference>
<feature type="transmembrane region" description="Helical" evidence="6">
    <location>
        <begin position="34"/>
        <end position="54"/>
    </location>
</feature>
<evidence type="ECO:0000256" key="6">
    <source>
        <dbReference type="RuleBase" id="RU363041"/>
    </source>
</evidence>
<comment type="similarity">
    <text evidence="2 6">Belongs to the 4-toluene sulfonate uptake permease (TSUP) (TC 2.A.102) family.</text>
</comment>
<keyword evidence="9" id="KW-1185">Reference proteome</keyword>
<evidence type="ECO:0000256" key="1">
    <source>
        <dbReference type="ARBA" id="ARBA00004141"/>
    </source>
</evidence>
<comment type="subcellular location">
    <subcellularLocation>
        <location evidence="6">Cell membrane</location>
        <topology evidence="6">Multi-pass membrane protein</topology>
    </subcellularLocation>
    <subcellularLocation>
        <location evidence="1">Membrane</location>
        <topology evidence="1">Multi-pass membrane protein</topology>
    </subcellularLocation>
</comment>
<organism evidence="8 9">
    <name type="scientific">Actinomadura rudentiformis</name>
    <dbReference type="NCBI Taxonomy" id="359158"/>
    <lineage>
        <taxon>Bacteria</taxon>
        <taxon>Bacillati</taxon>
        <taxon>Actinomycetota</taxon>
        <taxon>Actinomycetes</taxon>
        <taxon>Streptosporangiales</taxon>
        <taxon>Thermomonosporaceae</taxon>
        <taxon>Actinomadura</taxon>
    </lineage>
</organism>
<feature type="transmembrane region" description="Helical" evidence="6">
    <location>
        <begin position="206"/>
        <end position="223"/>
    </location>
</feature>
<feature type="transmembrane region" description="Helical" evidence="6">
    <location>
        <begin position="74"/>
        <end position="96"/>
    </location>
</feature>
<evidence type="ECO:0000256" key="2">
    <source>
        <dbReference type="ARBA" id="ARBA00009142"/>
    </source>
</evidence>
<dbReference type="EMBL" id="WBMT01000017">
    <property type="protein sequence ID" value="KAB2344026.1"/>
    <property type="molecule type" value="Genomic_DNA"/>
</dbReference>
<dbReference type="OrthoDB" id="5189995at2"/>
<feature type="transmembrane region" description="Helical" evidence="6">
    <location>
        <begin position="7"/>
        <end position="28"/>
    </location>
</feature>
<dbReference type="InterPro" id="IPR051598">
    <property type="entry name" value="TSUP/Inactive_protease-like"/>
</dbReference>
<evidence type="ECO:0000313" key="8">
    <source>
        <dbReference type="EMBL" id="KAB2344026.1"/>
    </source>
</evidence>
<feature type="transmembrane region" description="Helical" evidence="6">
    <location>
        <begin position="164"/>
        <end position="194"/>
    </location>
</feature>
<feature type="compositionally biased region" description="Basic and acidic residues" evidence="7">
    <location>
        <begin position="310"/>
        <end position="320"/>
    </location>
</feature>
<keyword evidence="5 6" id="KW-0472">Membrane</keyword>